<feature type="domain" description="Protein kinase" evidence="2">
    <location>
        <begin position="15"/>
        <end position="298"/>
    </location>
</feature>
<keyword evidence="3" id="KW-0418">Kinase</keyword>
<dbReference type="SMART" id="SM00220">
    <property type="entry name" value="S_TKc"/>
    <property type="match status" value="1"/>
</dbReference>
<dbReference type="Pfam" id="PF00069">
    <property type="entry name" value="Pkinase"/>
    <property type="match status" value="1"/>
</dbReference>
<evidence type="ECO:0000313" key="3">
    <source>
        <dbReference type="EMBL" id="PWK65777.1"/>
    </source>
</evidence>
<comment type="caution">
    <text evidence="3">The sequence shown here is derived from an EMBL/GenBank/DDBJ whole genome shotgun (WGS) entry which is preliminary data.</text>
</comment>
<dbReference type="InterPro" id="IPR000719">
    <property type="entry name" value="Prot_kinase_dom"/>
</dbReference>
<evidence type="ECO:0000256" key="1">
    <source>
        <dbReference type="SAM" id="MobiDB-lite"/>
    </source>
</evidence>
<dbReference type="GO" id="GO:0004674">
    <property type="term" value="F:protein serine/threonine kinase activity"/>
    <property type="evidence" value="ECO:0007669"/>
    <property type="project" value="UniProtKB-KW"/>
</dbReference>
<protein>
    <submittedName>
        <fullName evidence="3">Serine/threonine protein kinase</fullName>
    </submittedName>
</protein>
<dbReference type="SUPFAM" id="SSF56112">
    <property type="entry name" value="Protein kinase-like (PK-like)"/>
    <property type="match status" value="1"/>
</dbReference>
<proteinExistence type="predicted"/>
<dbReference type="InterPro" id="IPR011009">
    <property type="entry name" value="Kinase-like_dom_sf"/>
</dbReference>
<keyword evidence="3" id="KW-0723">Serine/threonine-protein kinase</keyword>
<dbReference type="Proteomes" id="UP000245678">
    <property type="component" value="Unassembled WGS sequence"/>
</dbReference>
<dbReference type="GO" id="GO:0005524">
    <property type="term" value="F:ATP binding"/>
    <property type="evidence" value="ECO:0007669"/>
    <property type="project" value="InterPro"/>
</dbReference>
<dbReference type="PROSITE" id="PS00108">
    <property type="entry name" value="PROTEIN_KINASE_ST"/>
    <property type="match status" value="1"/>
</dbReference>
<dbReference type="RefSeq" id="WP_109610946.1">
    <property type="nucleotide sequence ID" value="NZ_QGHA01000021.1"/>
</dbReference>
<dbReference type="PROSITE" id="PS50011">
    <property type="entry name" value="PROTEIN_KINASE_DOM"/>
    <property type="match status" value="1"/>
</dbReference>
<dbReference type="AlphaFoldDB" id="A0A316GU27"/>
<keyword evidence="3" id="KW-0808">Transferase</keyword>
<dbReference type="EMBL" id="QGHA01000021">
    <property type="protein sequence ID" value="PWK65777.1"/>
    <property type="molecule type" value="Genomic_DNA"/>
</dbReference>
<keyword evidence="4" id="KW-1185">Reference proteome</keyword>
<feature type="compositionally biased region" description="Basic and acidic residues" evidence="1">
    <location>
        <begin position="299"/>
        <end position="325"/>
    </location>
</feature>
<name>A0A316GU27_9SPHI</name>
<sequence>MKKGDKLTGRRGTYTVLEDFVVTGGMSKVSFVKLDADGKEYFIKEFLAPKLSAAGGPATREKSRKKCEAFEKHHHRINSKISKKNAIGGNLISAFDFFRAGTTYYKVCEKIDISSISIKEVSKLPVSQRRLILRTIVSSLKILHDLDIVHGDLKQDNILIKKFKDRYIAKLIDFDNSYFSSLAPEKSEELVGTQEYYSPELAGYIIADGKVKPEHLTTKSDIFALGILFSEYWCGEKPLFKKDFQYVWQVVYSGDNVTFSKRIPPVILELIKQMLSADPSARPDLSAVIQYFRDHEDEKDFEVSDLPPEKKPEIKEDEVPKRDTPDGGGILRGKLMKKLEAGSPAPEPFLKGKMFNKKS</sequence>
<dbReference type="InterPro" id="IPR008271">
    <property type="entry name" value="Ser/Thr_kinase_AS"/>
</dbReference>
<reference evidence="3 4" key="1">
    <citation type="submission" date="2018-05" db="EMBL/GenBank/DDBJ databases">
        <title>Genomic Encyclopedia of Archaeal and Bacterial Type Strains, Phase II (KMG-II): from individual species to whole genera.</title>
        <authorList>
            <person name="Goeker M."/>
        </authorList>
    </citation>
    <scope>NUCLEOTIDE SEQUENCE [LARGE SCALE GENOMIC DNA]</scope>
    <source>
        <strain evidence="3 4">DSM 19975</strain>
    </source>
</reference>
<organism evidence="3 4">
    <name type="scientific">Mucilaginibacter oryzae</name>
    <dbReference type="NCBI Taxonomy" id="468058"/>
    <lineage>
        <taxon>Bacteria</taxon>
        <taxon>Pseudomonadati</taxon>
        <taxon>Bacteroidota</taxon>
        <taxon>Sphingobacteriia</taxon>
        <taxon>Sphingobacteriales</taxon>
        <taxon>Sphingobacteriaceae</taxon>
        <taxon>Mucilaginibacter</taxon>
    </lineage>
</organism>
<accession>A0A316GU27</accession>
<evidence type="ECO:0000313" key="4">
    <source>
        <dbReference type="Proteomes" id="UP000245678"/>
    </source>
</evidence>
<dbReference type="Gene3D" id="1.10.510.10">
    <property type="entry name" value="Transferase(Phosphotransferase) domain 1"/>
    <property type="match status" value="1"/>
</dbReference>
<dbReference type="PANTHER" id="PTHR24345">
    <property type="entry name" value="SERINE/THREONINE-PROTEIN KINASE PLK"/>
    <property type="match status" value="1"/>
</dbReference>
<evidence type="ECO:0000259" key="2">
    <source>
        <dbReference type="PROSITE" id="PS50011"/>
    </source>
</evidence>
<feature type="region of interest" description="Disordered" evidence="1">
    <location>
        <begin position="299"/>
        <end position="331"/>
    </location>
</feature>
<gene>
    <name evidence="3" type="ORF">LX99_05010</name>
</gene>